<reference evidence="2" key="1">
    <citation type="submission" date="2017-01" db="EMBL/GenBank/DDBJ databases">
        <authorList>
            <person name="Wang Y."/>
            <person name="White M."/>
            <person name="Kvist S."/>
            <person name="Moncalvo J.-M."/>
        </authorList>
    </citation>
    <scope>NUCLEOTIDE SEQUENCE [LARGE SCALE GENOMIC DNA]</scope>
    <source>
        <strain evidence="2">COL-18-3</strain>
    </source>
</reference>
<dbReference type="GO" id="GO:0033179">
    <property type="term" value="C:proton-transporting V-type ATPase, V0 domain"/>
    <property type="evidence" value="ECO:0007669"/>
    <property type="project" value="InterPro"/>
</dbReference>
<dbReference type="OrthoDB" id="10250083at2759"/>
<organism evidence="1 2">
    <name type="scientific">Zancudomyces culisetae</name>
    <name type="common">Gut fungus</name>
    <name type="synonym">Smittium culisetae</name>
    <dbReference type="NCBI Taxonomy" id="1213189"/>
    <lineage>
        <taxon>Eukaryota</taxon>
        <taxon>Fungi</taxon>
        <taxon>Fungi incertae sedis</taxon>
        <taxon>Zoopagomycota</taxon>
        <taxon>Kickxellomycotina</taxon>
        <taxon>Harpellomycetes</taxon>
        <taxon>Harpellales</taxon>
        <taxon>Legeriomycetaceae</taxon>
        <taxon>Zancudomyces</taxon>
    </lineage>
</organism>
<evidence type="ECO:0000313" key="1">
    <source>
        <dbReference type="EMBL" id="OMH80011.1"/>
    </source>
</evidence>
<evidence type="ECO:0000313" key="2">
    <source>
        <dbReference type="Proteomes" id="UP000188320"/>
    </source>
</evidence>
<dbReference type="GO" id="GO:0046961">
    <property type="term" value="F:proton-transporting ATPase activity, rotational mechanism"/>
    <property type="evidence" value="ECO:0007669"/>
    <property type="project" value="InterPro"/>
</dbReference>
<dbReference type="SUPFAM" id="SSF103486">
    <property type="entry name" value="V-type ATP synthase subunit C"/>
    <property type="match status" value="1"/>
</dbReference>
<accession>A0A1R1PGB0</accession>
<dbReference type="InterPro" id="IPR036079">
    <property type="entry name" value="ATPase_csu/dsu_sf"/>
</dbReference>
<gene>
    <name evidence="1" type="ORF">AX774_g6563</name>
</gene>
<dbReference type="InterPro" id="IPR016727">
    <property type="entry name" value="ATPase_V0-cplx_dsu"/>
</dbReference>
<sequence>MRRCGAMEEDHHAGSARDLSFEELCFERQVSLNKTAFDRQFHFGIFYAWLKLKEQEVRNVVWIAECISQKQKDKIGNYIPIF</sequence>
<dbReference type="PANTHER" id="PTHR11028">
    <property type="entry name" value="VACUOLAR ATP SYNTHASE SUBUNIT AC39"/>
    <property type="match status" value="1"/>
</dbReference>
<dbReference type="Proteomes" id="UP000188320">
    <property type="component" value="Unassembled WGS sequence"/>
</dbReference>
<dbReference type="InterPro" id="IPR002843">
    <property type="entry name" value="ATPase_V0-cplx_csu/dsu"/>
</dbReference>
<proteinExistence type="predicted"/>
<protein>
    <submittedName>
        <fullName evidence="1">V-type proton ATPase subunit d 2</fullName>
    </submittedName>
</protein>
<dbReference type="AlphaFoldDB" id="A0A1R1PGB0"/>
<dbReference type="Pfam" id="PF01992">
    <property type="entry name" value="vATP-synt_AC39"/>
    <property type="match status" value="1"/>
</dbReference>
<dbReference type="EMBL" id="LSSK01001329">
    <property type="protein sequence ID" value="OMH80011.1"/>
    <property type="molecule type" value="Genomic_DNA"/>
</dbReference>
<comment type="caution">
    <text evidence="1">The sequence shown here is derived from an EMBL/GenBank/DDBJ whole genome shotgun (WGS) entry which is preliminary data.</text>
</comment>
<keyword evidence="2" id="KW-1185">Reference proteome</keyword>
<name>A0A1R1PGB0_ZANCU</name>